<name>A0ABU0H8H7_9HYPH</name>
<keyword evidence="5" id="KW-1185">Reference proteome</keyword>
<dbReference type="RefSeq" id="WP_266349526.1">
    <property type="nucleotide sequence ID" value="NZ_JAPKNG010000004.1"/>
</dbReference>
<dbReference type="SMART" id="SM00822">
    <property type="entry name" value="PKS_KR"/>
    <property type="match status" value="1"/>
</dbReference>
<sequence length="249" mass="25467">MSDGEIVLVTGAARGIGAATALHLAGRGYRVAVSARHLADAEAIARQIGGSAHAVACDVADQASVEQAIASVEAALGPVTILVNNAGMVQPIGLLHETDPAAWAANISTTLVGAAAVTRAVLPGMLRRSGGRIVNLSSGAAHQPLEGWSAYCAAKAGLAMLTRSIALEYGGRGIRSFGFAPGVVDTGMQAEIRASGINPVSRLPRESLANPADPARAIAYLCTEEADDLAGREIDIRDQDFRKRVGLAG</sequence>
<evidence type="ECO:0000313" key="4">
    <source>
        <dbReference type="EMBL" id="MDQ0438621.1"/>
    </source>
</evidence>
<dbReference type="PRINTS" id="PR00080">
    <property type="entry name" value="SDRFAMILY"/>
</dbReference>
<dbReference type="CDD" id="cd05233">
    <property type="entry name" value="SDR_c"/>
    <property type="match status" value="1"/>
</dbReference>
<dbReference type="InterPro" id="IPR002347">
    <property type="entry name" value="SDR_fam"/>
</dbReference>
<evidence type="ECO:0000313" key="5">
    <source>
        <dbReference type="Proteomes" id="UP001241603"/>
    </source>
</evidence>
<dbReference type="PROSITE" id="PS00061">
    <property type="entry name" value="ADH_SHORT"/>
    <property type="match status" value="1"/>
</dbReference>
<proteinExistence type="inferred from homology"/>
<dbReference type="InterPro" id="IPR020904">
    <property type="entry name" value="Sc_DH/Rdtase_CS"/>
</dbReference>
<dbReference type="Proteomes" id="UP001241603">
    <property type="component" value="Unassembled WGS sequence"/>
</dbReference>
<dbReference type="PANTHER" id="PTHR42879">
    <property type="entry name" value="3-OXOACYL-(ACYL-CARRIER-PROTEIN) REDUCTASE"/>
    <property type="match status" value="1"/>
</dbReference>
<gene>
    <name evidence="4" type="ORF">QO014_003016</name>
</gene>
<dbReference type="InterPro" id="IPR036291">
    <property type="entry name" value="NAD(P)-bd_dom_sf"/>
</dbReference>
<dbReference type="InterPro" id="IPR050259">
    <property type="entry name" value="SDR"/>
</dbReference>
<dbReference type="Gene3D" id="3.40.50.720">
    <property type="entry name" value="NAD(P)-binding Rossmann-like Domain"/>
    <property type="match status" value="1"/>
</dbReference>
<reference evidence="4 5" key="1">
    <citation type="submission" date="2023-07" db="EMBL/GenBank/DDBJ databases">
        <title>Genomic Encyclopedia of Type Strains, Phase IV (KMG-IV): sequencing the most valuable type-strain genomes for metagenomic binning, comparative biology and taxonomic classification.</title>
        <authorList>
            <person name="Goeker M."/>
        </authorList>
    </citation>
    <scope>NUCLEOTIDE SEQUENCE [LARGE SCALE GENOMIC DNA]</scope>
    <source>
        <strain evidence="4 5">B6-8</strain>
    </source>
</reference>
<dbReference type="PRINTS" id="PR00081">
    <property type="entry name" value="GDHRDH"/>
</dbReference>
<protein>
    <submittedName>
        <fullName evidence="4">NAD(P)-dependent dehydrogenase (Short-subunit alcohol dehydrogenase family)</fullName>
    </submittedName>
</protein>
<feature type="domain" description="Ketoreductase" evidence="3">
    <location>
        <begin position="5"/>
        <end position="200"/>
    </location>
</feature>
<accession>A0ABU0H8H7</accession>
<evidence type="ECO:0000259" key="3">
    <source>
        <dbReference type="SMART" id="SM00822"/>
    </source>
</evidence>
<comment type="similarity">
    <text evidence="1 2">Belongs to the short-chain dehydrogenases/reductases (SDR) family.</text>
</comment>
<dbReference type="SUPFAM" id="SSF51735">
    <property type="entry name" value="NAD(P)-binding Rossmann-fold domains"/>
    <property type="match status" value="1"/>
</dbReference>
<dbReference type="InterPro" id="IPR057326">
    <property type="entry name" value="KR_dom"/>
</dbReference>
<dbReference type="EMBL" id="JAUSVO010000004">
    <property type="protein sequence ID" value="MDQ0438621.1"/>
    <property type="molecule type" value="Genomic_DNA"/>
</dbReference>
<comment type="caution">
    <text evidence="4">The sequence shown here is derived from an EMBL/GenBank/DDBJ whole genome shotgun (WGS) entry which is preliminary data.</text>
</comment>
<dbReference type="Pfam" id="PF00106">
    <property type="entry name" value="adh_short"/>
    <property type="match status" value="1"/>
</dbReference>
<dbReference type="PANTHER" id="PTHR42879:SF2">
    <property type="entry name" value="3-OXOACYL-[ACYL-CARRIER-PROTEIN] REDUCTASE FABG"/>
    <property type="match status" value="1"/>
</dbReference>
<evidence type="ECO:0000256" key="1">
    <source>
        <dbReference type="ARBA" id="ARBA00006484"/>
    </source>
</evidence>
<organism evidence="4 5">
    <name type="scientific">Kaistia dalseonensis</name>
    <dbReference type="NCBI Taxonomy" id="410840"/>
    <lineage>
        <taxon>Bacteria</taxon>
        <taxon>Pseudomonadati</taxon>
        <taxon>Pseudomonadota</taxon>
        <taxon>Alphaproteobacteria</taxon>
        <taxon>Hyphomicrobiales</taxon>
        <taxon>Kaistiaceae</taxon>
        <taxon>Kaistia</taxon>
    </lineage>
</organism>
<evidence type="ECO:0000256" key="2">
    <source>
        <dbReference type="RuleBase" id="RU000363"/>
    </source>
</evidence>